<dbReference type="OrthoDB" id="971494at2"/>
<evidence type="ECO:0000313" key="2">
    <source>
        <dbReference type="EMBL" id="SDM43866.1"/>
    </source>
</evidence>
<evidence type="ECO:0000313" key="3">
    <source>
        <dbReference type="Proteomes" id="UP000198901"/>
    </source>
</evidence>
<keyword evidence="3" id="KW-1185">Reference proteome</keyword>
<name>A0A1G9T882_9BACT</name>
<keyword evidence="1" id="KW-0732">Signal</keyword>
<dbReference type="EMBL" id="FNGS01000006">
    <property type="protein sequence ID" value="SDM43866.1"/>
    <property type="molecule type" value="Genomic_DNA"/>
</dbReference>
<organism evidence="2 3">
    <name type="scientific">Siphonobacter aquaeclarae</name>
    <dbReference type="NCBI Taxonomy" id="563176"/>
    <lineage>
        <taxon>Bacteria</taxon>
        <taxon>Pseudomonadati</taxon>
        <taxon>Bacteroidota</taxon>
        <taxon>Cytophagia</taxon>
        <taxon>Cytophagales</taxon>
        <taxon>Cytophagaceae</taxon>
        <taxon>Siphonobacter</taxon>
    </lineage>
</organism>
<evidence type="ECO:0000256" key="1">
    <source>
        <dbReference type="SAM" id="SignalP"/>
    </source>
</evidence>
<sequence>MEPLVKNVSKGLLPVFFFFSACVCFAQEVDHGIRFTHQVVRNNKVYVSPTGFIARGGEVNSFNEKTKGVGCYFGTGWVRFKVVDSHKIDSISIEGRMPESFKTVYLRGVKQSERYWECLDCAEKKKGYWIIIPILIGYSAGCSENNKTEEEMYGILHDYYVGMFRSWNQPDRFGALKLGERTLLLDPLEEISMQ</sequence>
<feature type="chain" id="PRO_5011535351" evidence="1">
    <location>
        <begin position="27"/>
        <end position="194"/>
    </location>
</feature>
<accession>A0A1G9T882</accession>
<dbReference type="PROSITE" id="PS51257">
    <property type="entry name" value="PROKAR_LIPOPROTEIN"/>
    <property type="match status" value="1"/>
</dbReference>
<gene>
    <name evidence="2" type="ORF">SAMN04488090_3453</name>
</gene>
<dbReference type="Proteomes" id="UP000198901">
    <property type="component" value="Unassembled WGS sequence"/>
</dbReference>
<proteinExistence type="predicted"/>
<dbReference type="AlphaFoldDB" id="A0A1G9T882"/>
<feature type="signal peptide" evidence="1">
    <location>
        <begin position="1"/>
        <end position="26"/>
    </location>
</feature>
<reference evidence="2 3" key="1">
    <citation type="submission" date="2016-10" db="EMBL/GenBank/DDBJ databases">
        <authorList>
            <person name="de Groot N.N."/>
        </authorList>
    </citation>
    <scope>NUCLEOTIDE SEQUENCE [LARGE SCALE GENOMIC DNA]</scope>
    <source>
        <strain evidence="2 3">DSM 21668</strain>
    </source>
</reference>
<dbReference type="RefSeq" id="WP_143011136.1">
    <property type="nucleotide sequence ID" value="NZ_FNGS01000006.1"/>
</dbReference>
<protein>
    <submittedName>
        <fullName evidence="2">Uncharacterized protein</fullName>
    </submittedName>
</protein>